<dbReference type="PANTHER" id="PTHR11545">
    <property type="entry name" value="RIBOSOMAL PROTEIN L13"/>
    <property type="match status" value="1"/>
</dbReference>
<dbReference type="GO" id="GO:0003735">
    <property type="term" value="F:structural constituent of ribosome"/>
    <property type="evidence" value="ECO:0007669"/>
    <property type="project" value="InterPro"/>
</dbReference>
<dbReference type="SUPFAM" id="SSF52161">
    <property type="entry name" value="Ribosomal protein L13"/>
    <property type="match status" value="1"/>
</dbReference>
<sequence length="145" mass="16650">MRQTTFIKPHEVEKKWFVIDAESQILGRLAAFVASRLRGKHSPLFTPNVDMGDKIIIINAEKILLTAKKEDQKLYYRHSGYPGGLKVRTARELRAKKPIALIEKAVYGMLPHTKLGDKQRKNLYVYAGTEHPHQGQNPEKLEVKY</sequence>
<comment type="similarity">
    <text evidence="1 5">Belongs to the universal ribosomal protein uL13 family.</text>
</comment>
<evidence type="ECO:0000256" key="2">
    <source>
        <dbReference type="ARBA" id="ARBA00022980"/>
    </source>
</evidence>
<dbReference type="RefSeq" id="WP_044284471.1">
    <property type="nucleotide sequence ID" value="NZ_JFAD01000034.1"/>
</dbReference>
<proteinExistence type="inferred from homology"/>
<evidence type="ECO:0000256" key="5">
    <source>
        <dbReference type="HAMAP-Rule" id="MF_01366"/>
    </source>
</evidence>
<reference evidence="6 7" key="1">
    <citation type="submission" date="2014-03" db="EMBL/GenBank/DDBJ databases">
        <title>Genome sequence of Mycoplasma ovipneumoniae strain 14811.</title>
        <authorList>
            <person name="Sirand-Pugnet P."/>
            <person name="Breton M."/>
            <person name="Dordet-Frisoni E."/>
            <person name="Baranowski E."/>
            <person name="Barre A."/>
            <person name="Couture C."/>
            <person name="Dupuy V."/>
            <person name="Gaurivaud P."/>
            <person name="Jacob D."/>
            <person name="Lemaitre C."/>
            <person name="Manso-Silvan L."/>
            <person name="Nikolski M."/>
            <person name="Nouvel L.-X."/>
            <person name="Poumarat F."/>
            <person name="Tardy F."/>
            <person name="Thebault P."/>
            <person name="Theil S."/>
            <person name="Citti C."/>
            <person name="Thiaucourt F."/>
            <person name="Blanchard A."/>
        </authorList>
    </citation>
    <scope>NUCLEOTIDE SEQUENCE [LARGE SCALE GENOMIC DNA]</scope>
    <source>
        <strain evidence="6 7">14811</strain>
    </source>
</reference>
<dbReference type="eggNOG" id="COG0102">
    <property type="taxonomic scope" value="Bacteria"/>
</dbReference>
<gene>
    <name evidence="5 6" type="primary">rplM</name>
    <name evidence="6" type="ORF">MOVI_6530</name>
</gene>
<dbReference type="STRING" id="1188239.MOVI_6530"/>
<dbReference type="AlphaFoldDB" id="A0A014NPR1"/>
<dbReference type="GO" id="GO:0022625">
    <property type="term" value="C:cytosolic large ribosomal subunit"/>
    <property type="evidence" value="ECO:0007669"/>
    <property type="project" value="TreeGrafter"/>
</dbReference>
<evidence type="ECO:0000313" key="6">
    <source>
        <dbReference type="EMBL" id="EXU60877.1"/>
    </source>
</evidence>
<dbReference type="PATRIC" id="fig|1188239.3.peg.1570"/>
<protein>
    <recommendedName>
        <fullName evidence="4 5">Large ribosomal subunit protein uL13</fullName>
    </recommendedName>
</protein>
<evidence type="ECO:0000256" key="3">
    <source>
        <dbReference type="ARBA" id="ARBA00023274"/>
    </source>
</evidence>
<dbReference type="InterPro" id="IPR036899">
    <property type="entry name" value="Ribosomal_uL13_sf"/>
</dbReference>
<dbReference type="PANTHER" id="PTHR11545:SF2">
    <property type="entry name" value="LARGE RIBOSOMAL SUBUNIT PROTEIN UL13M"/>
    <property type="match status" value="1"/>
</dbReference>
<dbReference type="EMBL" id="JFAD01000034">
    <property type="protein sequence ID" value="EXU60877.1"/>
    <property type="molecule type" value="Genomic_DNA"/>
</dbReference>
<dbReference type="FunFam" id="3.90.1180.10:FF:000001">
    <property type="entry name" value="50S ribosomal protein L13"/>
    <property type="match status" value="1"/>
</dbReference>
<comment type="subunit">
    <text evidence="5">Part of the 50S ribosomal subunit.</text>
</comment>
<dbReference type="PIRSF" id="PIRSF002181">
    <property type="entry name" value="Ribosomal_L13"/>
    <property type="match status" value="1"/>
</dbReference>
<dbReference type="Pfam" id="PF00572">
    <property type="entry name" value="Ribosomal_L13"/>
    <property type="match status" value="1"/>
</dbReference>
<dbReference type="NCBIfam" id="TIGR01066">
    <property type="entry name" value="rplM_bact"/>
    <property type="match status" value="1"/>
</dbReference>
<dbReference type="CDD" id="cd00392">
    <property type="entry name" value="Ribosomal_L13"/>
    <property type="match status" value="1"/>
</dbReference>
<dbReference type="GO" id="GO:0003729">
    <property type="term" value="F:mRNA binding"/>
    <property type="evidence" value="ECO:0007669"/>
    <property type="project" value="UniProtKB-ARBA"/>
</dbReference>
<comment type="caution">
    <text evidence="6">The sequence shown here is derived from an EMBL/GenBank/DDBJ whole genome shotgun (WGS) entry which is preliminary data.</text>
</comment>
<keyword evidence="2 5" id="KW-0689">Ribosomal protein</keyword>
<name>A0A014NPR1_9BACT</name>
<dbReference type="InterPro" id="IPR005823">
    <property type="entry name" value="Ribosomal_uL13_bac-type"/>
</dbReference>
<dbReference type="GO" id="GO:0017148">
    <property type="term" value="P:negative regulation of translation"/>
    <property type="evidence" value="ECO:0007669"/>
    <property type="project" value="TreeGrafter"/>
</dbReference>
<accession>A0A014NPR1</accession>
<dbReference type="HAMAP" id="MF_01366">
    <property type="entry name" value="Ribosomal_uL13"/>
    <property type="match status" value="1"/>
</dbReference>
<dbReference type="InterPro" id="IPR005822">
    <property type="entry name" value="Ribosomal_uL13"/>
</dbReference>
<dbReference type="Proteomes" id="UP000020977">
    <property type="component" value="Unassembled WGS sequence"/>
</dbReference>
<evidence type="ECO:0000313" key="7">
    <source>
        <dbReference type="Proteomes" id="UP000020977"/>
    </source>
</evidence>
<organism evidence="6 7">
    <name type="scientific">Mesomycoplasma ovipneumoniae 14811</name>
    <dbReference type="NCBI Taxonomy" id="1188239"/>
    <lineage>
        <taxon>Bacteria</taxon>
        <taxon>Bacillati</taxon>
        <taxon>Mycoplasmatota</taxon>
        <taxon>Mycoplasmoidales</taxon>
        <taxon>Metamycoplasmataceae</taxon>
        <taxon>Mesomycoplasma</taxon>
    </lineage>
</organism>
<keyword evidence="3 5" id="KW-0687">Ribonucleoprotein</keyword>
<comment type="function">
    <text evidence="5">This protein is one of the early assembly proteins of the 50S ribosomal subunit, although it is not seen to bind rRNA by itself. It is important during the early stages of 50S assembly.</text>
</comment>
<dbReference type="Gene3D" id="3.90.1180.10">
    <property type="entry name" value="Ribosomal protein L13"/>
    <property type="match status" value="1"/>
</dbReference>
<evidence type="ECO:0000256" key="4">
    <source>
        <dbReference type="ARBA" id="ARBA00035201"/>
    </source>
</evidence>
<dbReference type="GO" id="GO:0006412">
    <property type="term" value="P:translation"/>
    <property type="evidence" value="ECO:0007669"/>
    <property type="project" value="UniProtKB-UniRule"/>
</dbReference>
<evidence type="ECO:0000256" key="1">
    <source>
        <dbReference type="ARBA" id="ARBA00006227"/>
    </source>
</evidence>